<name>A0A9D4ERZ7_DREPO</name>
<organism evidence="1 2">
    <name type="scientific">Dreissena polymorpha</name>
    <name type="common">Zebra mussel</name>
    <name type="synonym">Mytilus polymorpha</name>
    <dbReference type="NCBI Taxonomy" id="45954"/>
    <lineage>
        <taxon>Eukaryota</taxon>
        <taxon>Metazoa</taxon>
        <taxon>Spiralia</taxon>
        <taxon>Lophotrochozoa</taxon>
        <taxon>Mollusca</taxon>
        <taxon>Bivalvia</taxon>
        <taxon>Autobranchia</taxon>
        <taxon>Heteroconchia</taxon>
        <taxon>Euheterodonta</taxon>
        <taxon>Imparidentia</taxon>
        <taxon>Neoheterodontei</taxon>
        <taxon>Myida</taxon>
        <taxon>Dreissenoidea</taxon>
        <taxon>Dreissenidae</taxon>
        <taxon>Dreissena</taxon>
    </lineage>
</organism>
<evidence type="ECO:0000313" key="1">
    <source>
        <dbReference type="EMBL" id="KAH3783386.1"/>
    </source>
</evidence>
<reference evidence="1" key="2">
    <citation type="submission" date="2020-11" db="EMBL/GenBank/DDBJ databases">
        <authorList>
            <person name="McCartney M.A."/>
            <person name="Auch B."/>
            <person name="Kono T."/>
            <person name="Mallez S."/>
            <person name="Becker A."/>
            <person name="Gohl D.M."/>
            <person name="Silverstein K.A.T."/>
            <person name="Koren S."/>
            <person name="Bechman K.B."/>
            <person name="Herman A."/>
            <person name="Abrahante J.E."/>
            <person name="Garbe J."/>
        </authorList>
    </citation>
    <scope>NUCLEOTIDE SEQUENCE</scope>
    <source>
        <strain evidence="1">Duluth1</strain>
        <tissue evidence="1">Whole animal</tissue>
    </source>
</reference>
<evidence type="ECO:0000313" key="2">
    <source>
        <dbReference type="Proteomes" id="UP000828390"/>
    </source>
</evidence>
<reference evidence="1" key="1">
    <citation type="journal article" date="2019" name="bioRxiv">
        <title>The Genome of the Zebra Mussel, Dreissena polymorpha: A Resource for Invasive Species Research.</title>
        <authorList>
            <person name="McCartney M.A."/>
            <person name="Auch B."/>
            <person name="Kono T."/>
            <person name="Mallez S."/>
            <person name="Zhang Y."/>
            <person name="Obille A."/>
            <person name="Becker A."/>
            <person name="Abrahante J.E."/>
            <person name="Garbe J."/>
            <person name="Badalamenti J.P."/>
            <person name="Herman A."/>
            <person name="Mangelson H."/>
            <person name="Liachko I."/>
            <person name="Sullivan S."/>
            <person name="Sone E.D."/>
            <person name="Koren S."/>
            <person name="Silverstein K.A.T."/>
            <person name="Beckman K.B."/>
            <person name="Gohl D.M."/>
        </authorList>
    </citation>
    <scope>NUCLEOTIDE SEQUENCE</scope>
    <source>
        <strain evidence="1">Duluth1</strain>
        <tissue evidence="1">Whole animal</tissue>
    </source>
</reference>
<sequence>MSLVRREWCRQGRPRDATDPAFSAYKTAKREFRRLHRKCLKRYLSNLNNEIGRMAEVDSHKFWKLVNARRNRSRSSPSSCFNFDRTTVRDRDSISEGWYHYFRELNQPHHDPDDVHNSDTWVKHVSSELDSIVTNIKPDPEVRVLPETVDYIISTCPNRKSGGYDNLQYDHLINAKYVISPVLTNIYTWMLRTGHVPDSIKCGDIITMHKGGNKRRDLPDNFRLIKIVRISHIYKVKIKHYVEYK</sequence>
<comment type="caution">
    <text evidence="1">The sequence shown here is derived from an EMBL/GenBank/DDBJ whole genome shotgun (WGS) entry which is preliminary data.</text>
</comment>
<accession>A0A9D4ERZ7</accession>
<dbReference type="AlphaFoldDB" id="A0A9D4ERZ7"/>
<keyword evidence="2" id="KW-1185">Reference proteome</keyword>
<gene>
    <name evidence="1" type="ORF">DPMN_161323</name>
</gene>
<dbReference type="Proteomes" id="UP000828390">
    <property type="component" value="Unassembled WGS sequence"/>
</dbReference>
<proteinExistence type="predicted"/>
<protein>
    <submittedName>
        <fullName evidence="1">Uncharacterized protein</fullName>
    </submittedName>
</protein>
<dbReference type="EMBL" id="JAIWYP010000008">
    <property type="protein sequence ID" value="KAH3783386.1"/>
    <property type="molecule type" value="Genomic_DNA"/>
</dbReference>